<evidence type="ECO:0000313" key="1">
    <source>
        <dbReference type="EMBL" id="SHF53668.1"/>
    </source>
</evidence>
<evidence type="ECO:0008006" key="3">
    <source>
        <dbReference type="Google" id="ProtNLM"/>
    </source>
</evidence>
<keyword evidence="2" id="KW-1185">Reference proteome</keyword>
<accession>A0A1M5CG05</accession>
<dbReference type="OrthoDB" id="9792678at2"/>
<evidence type="ECO:0000313" key="2">
    <source>
        <dbReference type="Proteomes" id="UP000184346"/>
    </source>
</evidence>
<dbReference type="AlphaFoldDB" id="A0A1M5CG05"/>
<gene>
    <name evidence="1" type="ORF">SAMN02745148_02900</name>
</gene>
<organism evidence="1 2">
    <name type="scientific">Modicisalibacter ilicicola DSM 19980</name>
    <dbReference type="NCBI Taxonomy" id="1121942"/>
    <lineage>
        <taxon>Bacteria</taxon>
        <taxon>Pseudomonadati</taxon>
        <taxon>Pseudomonadota</taxon>
        <taxon>Gammaproteobacteria</taxon>
        <taxon>Oceanospirillales</taxon>
        <taxon>Halomonadaceae</taxon>
        <taxon>Modicisalibacter</taxon>
    </lineage>
</organism>
<dbReference type="GO" id="GO:0003824">
    <property type="term" value="F:catalytic activity"/>
    <property type="evidence" value="ECO:0007669"/>
    <property type="project" value="InterPro"/>
</dbReference>
<dbReference type="RefSeq" id="WP_072824135.1">
    <property type="nucleotide sequence ID" value="NZ_FQUJ01000014.1"/>
</dbReference>
<reference evidence="1 2" key="1">
    <citation type="submission" date="2016-11" db="EMBL/GenBank/DDBJ databases">
        <authorList>
            <person name="Jaros S."/>
            <person name="Januszkiewicz K."/>
            <person name="Wedrychowicz H."/>
        </authorList>
    </citation>
    <scope>NUCLEOTIDE SEQUENCE [LARGE SCALE GENOMIC DNA]</scope>
    <source>
        <strain evidence="1 2">DSM 19980</strain>
    </source>
</reference>
<dbReference type="Proteomes" id="UP000184346">
    <property type="component" value="Unassembled WGS sequence"/>
</dbReference>
<proteinExistence type="predicted"/>
<dbReference type="STRING" id="1121942.SAMN02745148_02900"/>
<dbReference type="SUPFAM" id="SSF56529">
    <property type="entry name" value="FAH"/>
    <property type="match status" value="1"/>
</dbReference>
<dbReference type="EMBL" id="FQUJ01000014">
    <property type="protein sequence ID" value="SHF53668.1"/>
    <property type="molecule type" value="Genomic_DNA"/>
</dbReference>
<dbReference type="InterPro" id="IPR021269">
    <property type="entry name" value="DUF2848"/>
</dbReference>
<protein>
    <recommendedName>
        <fullName evidence="3">DUF2848 domain-containing protein</fullName>
    </recommendedName>
</protein>
<sequence length="224" mass="24136">MTTFTVGNSGSLSIDIEELVIAGWSGRDDASIQEHIEELKALGVKAPSETPLFYRVGASLGTCEEIIQVLGNASSGEAEVLLVGTDAGTLVGIASDHTDRDAETWSVAHSKQVCPKPMGRMLWPLEEVLPHWDDLQLESHALIDGQHMLYQQGSVASLLPPADLLARYGQSTVSLPPGVAMLCGTLPVIGGPRAMERFEMALIDPVRGQRIEHRYTVQTLPIIS</sequence>
<name>A0A1M5CG05_9GAMM</name>
<dbReference type="InterPro" id="IPR036663">
    <property type="entry name" value="Fumarylacetoacetase_C_sf"/>
</dbReference>
<dbReference type="Pfam" id="PF11010">
    <property type="entry name" value="DUF2848"/>
    <property type="match status" value="1"/>
</dbReference>